<comment type="subcellular location">
    <subcellularLocation>
        <location evidence="1">Cell inner membrane</location>
        <topology evidence="1">Single-pass membrane protein</topology>
        <orientation evidence="1">Periplasmic side</orientation>
    </subcellularLocation>
</comment>
<dbReference type="EMBL" id="BAABLF010000025">
    <property type="protein sequence ID" value="GAA5193456.1"/>
    <property type="molecule type" value="Genomic_DNA"/>
</dbReference>
<keyword evidence="4" id="KW-1015">Disulfide bond</keyword>
<keyword evidence="5" id="KW-0676">Redox-active center</keyword>
<evidence type="ECO:0000256" key="4">
    <source>
        <dbReference type="ARBA" id="ARBA00023157"/>
    </source>
</evidence>
<evidence type="ECO:0000256" key="2">
    <source>
        <dbReference type="ARBA" id="ARBA00007758"/>
    </source>
</evidence>
<dbReference type="Gene3D" id="3.40.30.10">
    <property type="entry name" value="Glutaredoxin"/>
    <property type="match status" value="1"/>
</dbReference>
<evidence type="ECO:0000256" key="1">
    <source>
        <dbReference type="ARBA" id="ARBA00004383"/>
    </source>
</evidence>
<evidence type="ECO:0000256" key="3">
    <source>
        <dbReference type="ARBA" id="ARBA00022748"/>
    </source>
</evidence>
<dbReference type="PROSITE" id="PS00194">
    <property type="entry name" value="THIOREDOXIN_1"/>
    <property type="match status" value="1"/>
</dbReference>
<evidence type="ECO:0000256" key="5">
    <source>
        <dbReference type="ARBA" id="ARBA00023284"/>
    </source>
</evidence>
<dbReference type="InterPro" id="IPR050553">
    <property type="entry name" value="Thioredoxin_ResA/DsbE_sf"/>
</dbReference>
<reference evidence="8" key="1">
    <citation type="journal article" date="2019" name="Int. J. Syst. Evol. Microbiol.">
        <title>The Global Catalogue of Microorganisms (GCM) 10K type strain sequencing project: providing services to taxonomists for standard genome sequencing and annotation.</title>
        <authorList>
            <consortium name="The Broad Institute Genomics Platform"/>
            <consortium name="The Broad Institute Genome Sequencing Center for Infectious Disease"/>
            <person name="Wu L."/>
            <person name="Ma J."/>
        </authorList>
    </citation>
    <scope>NUCLEOTIDE SEQUENCE [LARGE SCALE GENOMIC DNA]</scope>
    <source>
        <strain evidence="8">JCM 18720</strain>
    </source>
</reference>
<feature type="domain" description="Thioredoxin" evidence="6">
    <location>
        <begin position="34"/>
        <end position="176"/>
    </location>
</feature>
<dbReference type="InterPro" id="IPR013740">
    <property type="entry name" value="Redoxin"/>
</dbReference>
<dbReference type="RefSeq" id="WP_345317382.1">
    <property type="nucleotide sequence ID" value="NZ_BAABLF010000025.1"/>
</dbReference>
<comment type="similarity">
    <text evidence="2">Belongs to the thioredoxin family. DsbE subfamily.</text>
</comment>
<proteinExistence type="inferred from homology"/>
<dbReference type="InterPro" id="IPR013766">
    <property type="entry name" value="Thioredoxin_domain"/>
</dbReference>
<comment type="caution">
    <text evidence="7">The sequence shown here is derived from an EMBL/GenBank/DDBJ whole genome shotgun (WGS) entry which is preliminary data.</text>
</comment>
<sequence length="184" mass="20887">MKRVFLFIPLILFAVLSVFLFKGLFLNPAKLDSVLVGKPVPSFVLESLEDPGHSWSQDDLAGEVYLLNVWATWCPSCKYEHPFLNRLKRRGEIAIYGINYRDERQAAIQYLQNSGDPYNKNIFDPDGTLAFDLGVYGAPETFVVDHKGIVRYRFAGVLEPQVWAKDFMPLIQQIRDEAAAEGNS</sequence>
<dbReference type="PROSITE" id="PS51352">
    <property type="entry name" value="THIOREDOXIN_2"/>
    <property type="match status" value="1"/>
</dbReference>
<dbReference type="InterPro" id="IPR036249">
    <property type="entry name" value="Thioredoxin-like_sf"/>
</dbReference>
<keyword evidence="8" id="KW-1185">Reference proteome</keyword>
<name>A0ABP9SAG2_9GAMM</name>
<dbReference type="CDD" id="cd03010">
    <property type="entry name" value="TlpA_like_DsbE"/>
    <property type="match status" value="1"/>
</dbReference>
<dbReference type="PANTHER" id="PTHR42852:SF6">
    <property type="entry name" value="THIOL:DISULFIDE INTERCHANGE PROTEIN DSBE"/>
    <property type="match status" value="1"/>
</dbReference>
<dbReference type="InterPro" id="IPR017937">
    <property type="entry name" value="Thioredoxin_CS"/>
</dbReference>
<keyword evidence="3" id="KW-0201">Cytochrome c-type biogenesis</keyword>
<evidence type="ECO:0000313" key="7">
    <source>
        <dbReference type="EMBL" id="GAA5193456.1"/>
    </source>
</evidence>
<accession>A0ABP9SAG2</accession>
<evidence type="ECO:0000313" key="8">
    <source>
        <dbReference type="Proteomes" id="UP001501600"/>
    </source>
</evidence>
<gene>
    <name evidence="7" type="ORF">GCM10025772_24350</name>
</gene>
<evidence type="ECO:0000259" key="6">
    <source>
        <dbReference type="PROSITE" id="PS51352"/>
    </source>
</evidence>
<dbReference type="InterPro" id="IPR004799">
    <property type="entry name" value="Periplasmic_diS_OxRdtase_DsbE"/>
</dbReference>
<dbReference type="PANTHER" id="PTHR42852">
    <property type="entry name" value="THIOL:DISULFIDE INTERCHANGE PROTEIN DSBE"/>
    <property type="match status" value="1"/>
</dbReference>
<dbReference type="SUPFAM" id="SSF52833">
    <property type="entry name" value="Thioredoxin-like"/>
    <property type="match status" value="1"/>
</dbReference>
<dbReference type="NCBIfam" id="TIGR00385">
    <property type="entry name" value="dsbE"/>
    <property type="match status" value="1"/>
</dbReference>
<protein>
    <submittedName>
        <fullName evidence="7">DsbE family thiol:disulfide interchange protein</fullName>
    </submittedName>
</protein>
<organism evidence="7 8">
    <name type="scientific">Ferrimonas gelatinilytica</name>
    <dbReference type="NCBI Taxonomy" id="1255257"/>
    <lineage>
        <taxon>Bacteria</taxon>
        <taxon>Pseudomonadati</taxon>
        <taxon>Pseudomonadota</taxon>
        <taxon>Gammaproteobacteria</taxon>
        <taxon>Alteromonadales</taxon>
        <taxon>Ferrimonadaceae</taxon>
        <taxon>Ferrimonas</taxon>
    </lineage>
</organism>
<dbReference type="Pfam" id="PF08534">
    <property type="entry name" value="Redoxin"/>
    <property type="match status" value="1"/>
</dbReference>
<dbReference type="Proteomes" id="UP001501600">
    <property type="component" value="Unassembled WGS sequence"/>
</dbReference>